<dbReference type="Pfam" id="PF07690">
    <property type="entry name" value="MFS_1"/>
    <property type="match status" value="2"/>
</dbReference>
<feature type="transmembrane region" description="Helical" evidence="7">
    <location>
        <begin position="323"/>
        <end position="347"/>
    </location>
</feature>
<dbReference type="Gene3D" id="1.20.1250.20">
    <property type="entry name" value="MFS general substrate transporter like domains"/>
    <property type="match status" value="2"/>
</dbReference>
<feature type="transmembrane region" description="Helical" evidence="7">
    <location>
        <begin position="261"/>
        <end position="282"/>
    </location>
</feature>
<keyword evidence="3" id="KW-1003">Cell membrane</keyword>
<dbReference type="Proteomes" id="UP000440498">
    <property type="component" value="Unassembled WGS sequence"/>
</dbReference>
<evidence type="ECO:0000256" key="5">
    <source>
        <dbReference type="ARBA" id="ARBA00022989"/>
    </source>
</evidence>
<dbReference type="SUPFAM" id="SSF103473">
    <property type="entry name" value="MFS general substrate transporter"/>
    <property type="match status" value="2"/>
</dbReference>
<dbReference type="PANTHER" id="PTHR43414">
    <property type="entry name" value="MULTIDRUG RESISTANCE PROTEIN MDTG"/>
    <property type="match status" value="1"/>
</dbReference>
<dbReference type="GO" id="GO:0022857">
    <property type="term" value="F:transmembrane transporter activity"/>
    <property type="evidence" value="ECO:0007669"/>
    <property type="project" value="InterPro"/>
</dbReference>
<feature type="transmembrane region" description="Helical" evidence="7">
    <location>
        <begin position="231"/>
        <end position="249"/>
    </location>
</feature>
<dbReference type="PANTHER" id="PTHR43414:SF1">
    <property type="entry name" value="PEPTIDE PERMEASE"/>
    <property type="match status" value="1"/>
</dbReference>
<feature type="transmembrane region" description="Helical" evidence="7">
    <location>
        <begin position="12"/>
        <end position="32"/>
    </location>
</feature>
<evidence type="ECO:0000256" key="6">
    <source>
        <dbReference type="ARBA" id="ARBA00023136"/>
    </source>
</evidence>
<feature type="transmembrane region" description="Helical" evidence="7">
    <location>
        <begin position="294"/>
        <end position="311"/>
    </location>
</feature>
<feature type="transmembrane region" description="Helical" evidence="7">
    <location>
        <begin position="384"/>
        <end position="402"/>
    </location>
</feature>
<evidence type="ECO:0000256" key="7">
    <source>
        <dbReference type="SAM" id="Phobius"/>
    </source>
</evidence>
<proteinExistence type="predicted"/>
<feature type="transmembrane region" description="Helical" evidence="7">
    <location>
        <begin position="174"/>
        <end position="192"/>
    </location>
</feature>
<organism evidence="9 10">
    <name type="scientific">Rugamonas aquatica</name>
    <dbReference type="NCBI Taxonomy" id="2743357"/>
    <lineage>
        <taxon>Bacteria</taxon>
        <taxon>Pseudomonadati</taxon>
        <taxon>Pseudomonadota</taxon>
        <taxon>Betaproteobacteria</taxon>
        <taxon>Burkholderiales</taxon>
        <taxon>Oxalobacteraceae</taxon>
        <taxon>Telluria group</taxon>
        <taxon>Rugamonas</taxon>
    </lineage>
</organism>
<dbReference type="GO" id="GO:0005886">
    <property type="term" value="C:plasma membrane"/>
    <property type="evidence" value="ECO:0007669"/>
    <property type="project" value="UniProtKB-SubCell"/>
</dbReference>
<evidence type="ECO:0000313" key="9">
    <source>
        <dbReference type="EMBL" id="MQA39479.1"/>
    </source>
</evidence>
<sequence>MSVAQAASRQAGLTRAVLVTVAGHFGAAFAALCMPPFYAQILESSFPASAPSAALAGWYFTLPTLAAAIANPAWGRLADRIGRRASLMRAHAGLCLSFILTGLARTPTEFALGLMLQGLLGGTFSASNAYLAEQLPPARLATLLGVMQASARTALFAGPALIGMMSGHANMLQLFLYLALFPGVACVVLFLLPDAVEPRRHAHAPAVSNAGAPSDAQAIAAAGCGVSAANLYRLQALFAIGTVLSYPYFVSDLAQRLQIGAATAGMMFGLPHVLFLLLAWPLGRKLGYANARAALGWYAALTSAGLLAQALADALPLLLAGRILMGIGMTGAYLAINTLAAATSTVARAGRHFGSLEGANKWGAVSAGLLASLLAPSLGYAAPLWLGTAVVAALFISLKWRLL</sequence>
<evidence type="ECO:0000313" key="10">
    <source>
        <dbReference type="Proteomes" id="UP000440498"/>
    </source>
</evidence>
<protein>
    <submittedName>
        <fullName evidence="9">MFS transporter</fullName>
    </submittedName>
</protein>
<gene>
    <name evidence="9" type="ORF">GEV02_15090</name>
</gene>
<evidence type="ECO:0000256" key="2">
    <source>
        <dbReference type="ARBA" id="ARBA00022448"/>
    </source>
</evidence>
<name>A0A6A7N327_9BURK</name>
<keyword evidence="6 7" id="KW-0472">Membrane</keyword>
<dbReference type="AlphaFoldDB" id="A0A6A7N327"/>
<evidence type="ECO:0000256" key="3">
    <source>
        <dbReference type="ARBA" id="ARBA00022475"/>
    </source>
</evidence>
<evidence type="ECO:0000256" key="1">
    <source>
        <dbReference type="ARBA" id="ARBA00004651"/>
    </source>
</evidence>
<keyword evidence="10" id="KW-1185">Reference proteome</keyword>
<comment type="caution">
    <text evidence="9">The sequence shown here is derived from an EMBL/GenBank/DDBJ whole genome shotgun (WGS) entry which is preliminary data.</text>
</comment>
<keyword evidence="4 7" id="KW-0812">Transmembrane</keyword>
<feature type="transmembrane region" description="Helical" evidence="7">
    <location>
        <begin position="52"/>
        <end position="74"/>
    </location>
</feature>
<keyword evidence="2" id="KW-0813">Transport</keyword>
<evidence type="ECO:0000259" key="8">
    <source>
        <dbReference type="PROSITE" id="PS50850"/>
    </source>
</evidence>
<dbReference type="InterPro" id="IPR020846">
    <property type="entry name" value="MFS_dom"/>
</dbReference>
<dbReference type="EMBL" id="WHUG01000005">
    <property type="protein sequence ID" value="MQA39479.1"/>
    <property type="molecule type" value="Genomic_DNA"/>
</dbReference>
<evidence type="ECO:0000256" key="4">
    <source>
        <dbReference type="ARBA" id="ARBA00022692"/>
    </source>
</evidence>
<keyword evidence="5 7" id="KW-1133">Transmembrane helix</keyword>
<dbReference type="InterPro" id="IPR036259">
    <property type="entry name" value="MFS_trans_sf"/>
</dbReference>
<dbReference type="PROSITE" id="PS50850">
    <property type="entry name" value="MFS"/>
    <property type="match status" value="1"/>
</dbReference>
<dbReference type="InterPro" id="IPR011701">
    <property type="entry name" value="MFS"/>
</dbReference>
<accession>A0A6A7N327</accession>
<dbReference type="RefSeq" id="WP_152838778.1">
    <property type="nucleotide sequence ID" value="NZ_WHUG01000005.1"/>
</dbReference>
<feature type="domain" description="Major facilitator superfamily (MFS) profile" evidence="8">
    <location>
        <begin position="16"/>
        <end position="403"/>
    </location>
</feature>
<reference evidence="9 10" key="1">
    <citation type="submission" date="2019-10" db="EMBL/GenBank/DDBJ databases">
        <title>Two novel species isolated from a subtropical stream in China.</title>
        <authorList>
            <person name="Lu H."/>
        </authorList>
    </citation>
    <scope>NUCLEOTIDE SEQUENCE [LARGE SCALE GENOMIC DNA]</scope>
    <source>
        <strain evidence="9 10">FT29W</strain>
    </source>
</reference>
<comment type="subcellular location">
    <subcellularLocation>
        <location evidence="1">Cell membrane</location>
        <topology evidence="1">Multi-pass membrane protein</topology>
    </subcellularLocation>
</comment>